<dbReference type="EMBL" id="NGKW01000005">
    <property type="protein sequence ID" value="OTN92977.1"/>
    <property type="molecule type" value="Genomic_DNA"/>
</dbReference>
<reference evidence="1 2" key="1">
    <citation type="submission" date="2017-05" db="EMBL/GenBank/DDBJ databases">
        <title>The Genome Sequence of Enterococcus faecium 7H8_DIV0219.</title>
        <authorList>
            <consortium name="The Broad Institute Genomics Platform"/>
            <consortium name="The Broad Institute Genomic Center for Infectious Diseases"/>
            <person name="Earl A."/>
            <person name="Manson A."/>
            <person name="Schwartman J."/>
            <person name="Gilmore M."/>
            <person name="Abouelleil A."/>
            <person name="Cao P."/>
            <person name="Chapman S."/>
            <person name="Cusick C."/>
            <person name="Shea T."/>
            <person name="Young S."/>
            <person name="Neafsey D."/>
            <person name="Nusbaum C."/>
            <person name="Birren B."/>
        </authorList>
    </citation>
    <scope>NUCLEOTIDE SEQUENCE [LARGE SCALE GENOMIC DNA]</scope>
    <source>
        <strain evidence="1 2">7H8_DIV0219</strain>
    </source>
</reference>
<evidence type="ECO:0000313" key="1">
    <source>
        <dbReference type="EMBL" id="OTN92977.1"/>
    </source>
</evidence>
<sequence>MDQNKEFSKAVYGVETGKVKVNEKIVEDKYLVIDITDTDKHTIGNEKTPKKNGMQAMVEIPTKL</sequence>
<name>A0A242BBX3_ENTFC</name>
<comment type="caution">
    <text evidence="1">The sequence shown here is derived from an EMBL/GenBank/DDBJ whole genome shotgun (WGS) entry which is preliminary data.</text>
</comment>
<accession>A0A242BBX3</accession>
<organism evidence="1 2">
    <name type="scientific">Enterococcus faecium</name>
    <name type="common">Streptococcus faecium</name>
    <dbReference type="NCBI Taxonomy" id="1352"/>
    <lineage>
        <taxon>Bacteria</taxon>
        <taxon>Bacillati</taxon>
        <taxon>Bacillota</taxon>
        <taxon>Bacilli</taxon>
        <taxon>Lactobacillales</taxon>
        <taxon>Enterococcaceae</taxon>
        <taxon>Enterococcus</taxon>
    </lineage>
</organism>
<protein>
    <submittedName>
        <fullName evidence="1">Uncharacterized protein</fullName>
    </submittedName>
</protein>
<dbReference type="Proteomes" id="UP000194885">
    <property type="component" value="Unassembled WGS sequence"/>
</dbReference>
<gene>
    <name evidence="1" type="ORF">A5810_002436</name>
</gene>
<evidence type="ECO:0000313" key="2">
    <source>
        <dbReference type="Proteomes" id="UP000194885"/>
    </source>
</evidence>
<proteinExistence type="predicted"/>
<dbReference type="AlphaFoldDB" id="A0A242BBX3"/>